<accession>A0A251U8T6</accession>
<dbReference type="InterPro" id="IPR052060">
    <property type="entry name" value="Bromo_WD_repeat"/>
</dbReference>
<dbReference type="STRING" id="4232.A0A251U8T6"/>
<reference evidence="4" key="2">
    <citation type="submission" date="2017-02" db="EMBL/GenBank/DDBJ databases">
        <title>Sunflower complete genome.</title>
        <authorList>
            <person name="Langlade N."/>
            <person name="Munos S."/>
        </authorList>
    </citation>
    <scope>NUCLEOTIDE SEQUENCE [LARGE SCALE GENOMIC DNA]</scope>
    <source>
        <tissue evidence="4">Leaves</tissue>
    </source>
</reference>
<dbReference type="SUPFAM" id="SSF50960">
    <property type="entry name" value="TolB, C-terminal domain"/>
    <property type="match status" value="1"/>
</dbReference>
<keyword evidence="2" id="KW-0677">Repeat</keyword>
<dbReference type="InterPro" id="IPR001680">
    <property type="entry name" value="WD40_rpt"/>
</dbReference>
<dbReference type="AlphaFoldDB" id="A0A251U8T6"/>
<dbReference type="EMBL" id="CM007897">
    <property type="protein sequence ID" value="OTG19750.1"/>
    <property type="molecule type" value="Genomic_DNA"/>
</dbReference>
<evidence type="ECO:0000313" key="4">
    <source>
        <dbReference type="EMBL" id="OTG19750.1"/>
    </source>
</evidence>
<evidence type="ECO:0000313" key="5">
    <source>
        <dbReference type="Proteomes" id="UP000215914"/>
    </source>
</evidence>
<dbReference type="Proteomes" id="UP000215914">
    <property type="component" value="Chromosome 8"/>
</dbReference>
<dbReference type="Gramene" id="mRNA:HanXRQr2_Chr08g0361151">
    <property type="protein sequence ID" value="mRNA:HanXRQr2_Chr08g0361151"/>
    <property type="gene ID" value="HanXRQr2_Chr08g0361151"/>
</dbReference>
<evidence type="ECO:0000313" key="3">
    <source>
        <dbReference type="EMBL" id="KAF5797227.1"/>
    </source>
</evidence>
<protein>
    <submittedName>
        <fullName evidence="4">Putative WD40/YVTN repeat-like-containing domain-containing protein</fullName>
    </submittedName>
    <submittedName>
        <fullName evidence="3">Transcription factor WD40-like family</fullName>
    </submittedName>
</protein>
<organism evidence="4 5">
    <name type="scientific">Helianthus annuus</name>
    <name type="common">Common sunflower</name>
    <dbReference type="NCBI Taxonomy" id="4232"/>
    <lineage>
        <taxon>Eukaryota</taxon>
        <taxon>Viridiplantae</taxon>
        <taxon>Streptophyta</taxon>
        <taxon>Embryophyta</taxon>
        <taxon>Tracheophyta</taxon>
        <taxon>Spermatophyta</taxon>
        <taxon>Magnoliopsida</taxon>
        <taxon>eudicotyledons</taxon>
        <taxon>Gunneridae</taxon>
        <taxon>Pentapetalae</taxon>
        <taxon>asterids</taxon>
        <taxon>campanulids</taxon>
        <taxon>Asterales</taxon>
        <taxon>Asteraceae</taxon>
        <taxon>Asteroideae</taxon>
        <taxon>Heliantheae alliance</taxon>
        <taxon>Heliantheae</taxon>
        <taxon>Helianthus</taxon>
    </lineage>
</organism>
<dbReference type="InParanoid" id="A0A251U8T6"/>
<dbReference type="InterPro" id="IPR019775">
    <property type="entry name" value="WD40_repeat_CS"/>
</dbReference>
<dbReference type="PANTHER" id="PTHR16266:SF17">
    <property type="entry name" value="BRWD3"/>
    <property type="match status" value="1"/>
</dbReference>
<dbReference type="SMART" id="SM00320">
    <property type="entry name" value="WD40"/>
    <property type="match status" value="1"/>
</dbReference>
<reference evidence="3 5" key="1">
    <citation type="journal article" date="2017" name="Nature">
        <title>The sunflower genome provides insights into oil metabolism, flowering and Asterid evolution.</title>
        <authorList>
            <person name="Badouin H."/>
            <person name="Gouzy J."/>
            <person name="Grassa C.J."/>
            <person name="Murat F."/>
            <person name="Staton S.E."/>
            <person name="Cottret L."/>
            <person name="Lelandais-Briere C."/>
            <person name="Owens G.L."/>
            <person name="Carrere S."/>
            <person name="Mayjonade B."/>
            <person name="Legrand L."/>
            <person name="Gill N."/>
            <person name="Kane N.C."/>
            <person name="Bowers J.E."/>
            <person name="Hubner S."/>
            <person name="Bellec A."/>
            <person name="Berard A."/>
            <person name="Berges H."/>
            <person name="Blanchet N."/>
            <person name="Boniface M.C."/>
            <person name="Brunel D."/>
            <person name="Catrice O."/>
            <person name="Chaidir N."/>
            <person name="Claudel C."/>
            <person name="Donnadieu C."/>
            <person name="Faraut T."/>
            <person name="Fievet G."/>
            <person name="Helmstetter N."/>
            <person name="King M."/>
            <person name="Knapp S.J."/>
            <person name="Lai Z."/>
            <person name="Le Paslier M.C."/>
            <person name="Lippi Y."/>
            <person name="Lorenzon L."/>
            <person name="Mandel J.R."/>
            <person name="Marage G."/>
            <person name="Marchand G."/>
            <person name="Marquand E."/>
            <person name="Bret-Mestries E."/>
            <person name="Morien E."/>
            <person name="Nambeesan S."/>
            <person name="Nguyen T."/>
            <person name="Pegot-Espagnet P."/>
            <person name="Pouilly N."/>
            <person name="Raftis F."/>
            <person name="Sallet E."/>
            <person name="Schiex T."/>
            <person name="Thomas J."/>
            <person name="Vandecasteele C."/>
            <person name="Vares D."/>
            <person name="Vear F."/>
            <person name="Vautrin S."/>
            <person name="Crespi M."/>
            <person name="Mangin B."/>
            <person name="Burke J.M."/>
            <person name="Salse J."/>
            <person name="Munos S."/>
            <person name="Vincourt P."/>
            <person name="Rieseberg L.H."/>
            <person name="Langlade N.B."/>
        </authorList>
    </citation>
    <scope>NUCLEOTIDE SEQUENCE [LARGE SCALE GENOMIC DNA]</scope>
    <source>
        <strain evidence="5">cv. SF193</strain>
        <tissue evidence="3">Leaves</tissue>
    </source>
</reference>
<sequence length="92" mass="10553">MDCRICVWNSVDGSLVHSLTSHSGSTYLLDVHPFNSRIAMSAGYDGKTIVWDIWEGLPIRVFEIGRFKIVDGKFSRDGTSLYFLMRLINYIY</sequence>
<dbReference type="EMBL" id="MNCJ02000323">
    <property type="protein sequence ID" value="KAF5797227.1"/>
    <property type="molecule type" value="Genomic_DNA"/>
</dbReference>
<evidence type="ECO:0000256" key="2">
    <source>
        <dbReference type="ARBA" id="ARBA00022737"/>
    </source>
</evidence>
<keyword evidence="1" id="KW-0853">WD repeat</keyword>
<proteinExistence type="predicted"/>
<evidence type="ECO:0000256" key="1">
    <source>
        <dbReference type="ARBA" id="ARBA00022574"/>
    </source>
</evidence>
<gene>
    <name evidence="4" type="ORF">HannXRQ_Chr08g0237581</name>
    <name evidence="3" type="ORF">HanXRQr2_Chr08g0361151</name>
</gene>
<keyword evidence="5" id="KW-1185">Reference proteome</keyword>
<dbReference type="InterPro" id="IPR015943">
    <property type="entry name" value="WD40/YVTN_repeat-like_dom_sf"/>
</dbReference>
<dbReference type="PANTHER" id="PTHR16266">
    <property type="entry name" value="WD REPEAT DOMAIN 9"/>
    <property type="match status" value="1"/>
</dbReference>
<dbReference type="Gene3D" id="2.130.10.10">
    <property type="entry name" value="YVTN repeat-like/Quinoprotein amine dehydrogenase"/>
    <property type="match status" value="1"/>
</dbReference>
<dbReference type="PROSITE" id="PS00678">
    <property type="entry name" value="WD_REPEATS_1"/>
    <property type="match status" value="1"/>
</dbReference>
<reference evidence="3" key="3">
    <citation type="submission" date="2020-06" db="EMBL/GenBank/DDBJ databases">
        <title>Helianthus annuus Genome sequencing and assembly Release 2.</title>
        <authorList>
            <person name="Gouzy J."/>
            <person name="Langlade N."/>
            <person name="Munos S."/>
        </authorList>
    </citation>
    <scope>NUCLEOTIDE SEQUENCE</scope>
    <source>
        <tissue evidence="3">Leaves</tissue>
    </source>
</reference>
<name>A0A251U8T6_HELAN</name>